<reference evidence="2" key="2">
    <citation type="submission" date="2021-12" db="EMBL/GenBank/DDBJ databases">
        <title>Resequencing data analysis of finger millet.</title>
        <authorList>
            <person name="Hatakeyama M."/>
            <person name="Aluri S."/>
            <person name="Balachadran M.T."/>
            <person name="Sivarajan S.R."/>
            <person name="Poveda L."/>
            <person name="Shimizu-Inatsugi R."/>
            <person name="Schlapbach R."/>
            <person name="Sreeman S.M."/>
            <person name="Shimizu K.K."/>
        </authorList>
    </citation>
    <scope>NUCLEOTIDE SEQUENCE</scope>
</reference>
<reference evidence="2" key="1">
    <citation type="journal article" date="2018" name="DNA Res.">
        <title>Multiple hybrid de novo genome assembly of finger millet, an orphan allotetraploid crop.</title>
        <authorList>
            <person name="Hatakeyama M."/>
            <person name="Aluri S."/>
            <person name="Balachadran M.T."/>
            <person name="Sivarajan S.R."/>
            <person name="Patrignani A."/>
            <person name="Gruter S."/>
            <person name="Poveda L."/>
            <person name="Shimizu-Inatsugi R."/>
            <person name="Baeten J."/>
            <person name="Francoijs K.J."/>
            <person name="Nataraja K.N."/>
            <person name="Reddy Y.A.N."/>
            <person name="Phadnis S."/>
            <person name="Ravikumar R.L."/>
            <person name="Schlapbach R."/>
            <person name="Sreeman S.M."/>
            <person name="Shimizu K.K."/>
        </authorList>
    </citation>
    <scope>NUCLEOTIDE SEQUENCE</scope>
</reference>
<dbReference type="PANTHER" id="PTHR10015:SF169">
    <property type="entry name" value="HEAT STRESS TRANSCRIPTION FACTOR B-2B"/>
    <property type="match status" value="1"/>
</dbReference>
<protein>
    <submittedName>
        <fullName evidence="2">Uncharacterized protein</fullName>
    </submittedName>
</protein>
<sequence>MYCAGRYITDIGVRKDVVKVEVEDLAAHLGWRRAFKQPHQQEPVKKKTQPHHEQHMNKKLLPLKRKRDFWGFRKIVPDRWEFANDCFRRGEKRLLCDIHRRKVTQPSTAAATTGAVTVVGAAAANAIPMALPVVSPVCSGEEQVLSSSSSPEPPAATLTQPSGSGSAASGDVGEENERLRRENARLARELAQMKKLCNNILLLMSKYAATQQLDAVAKAASAAAGNCSGESVDAAPPPPPPSILELMPSCRGAPAELQADEEDKMSARLFGVSIGRKRMRGGSAGGDSDSGEELVRHAAEVKPEPMDAQPPETAEHHQPATEQQAWPIYRPTPVRAGNGSDRSGSDHDGSNSR</sequence>
<feature type="compositionally biased region" description="Basic and acidic residues" evidence="1">
    <location>
        <begin position="293"/>
        <end position="305"/>
    </location>
</feature>
<organism evidence="2 3">
    <name type="scientific">Eleusine coracana subsp. coracana</name>
    <dbReference type="NCBI Taxonomy" id="191504"/>
    <lineage>
        <taxon>Eukaryota</taxon>
        <taxon>Viridiplantae</taxon>
        <taxon>Streptophyta</taxon>
        <taxon>Embryophyta</taxon>
        <taxon>Tracheophyta</taxon>
        <taxon>Spermatophyta</taxon>
        <taxon>Magnoliopsida</taxon>
        <taxon>Liliopsida</taxon>
        <taxon>Poales</taxon>
        <taxon>Poaceae</taxon>
        <taxon>PACMAD clade</taxon>
        <taxon>Chloridoideae</taxon>
        <taxon>Cynodonteae</taxon>
        <taxon>Eleusininae</taxon>
        <taxon>Eleusine</taxon>
    </lineage>
</organism>
<proteinExistence type="predicted"/>
<evidence type="ECO:0000313" key="3">
    <source>
        <dbReference type="Proteomes" id="UP001054889"/>
    </source>
</evidence>
<accession>A0AAV5DZ43</accession>
<evidence type="ECO:0000313" key="2">
    <source>
        <dbReference type="EMBL" id="GJN15533.1"/>
    </source>
</evidence>
<feature type="compositionally biased region" description="Basic and acidic residues" evidence="1">
    <location>
        <begin position="42"/>
        <end position="56"/>
    </location>
</feature>
<keyword evidence="3" id="KW-1185">Reference proteome</keyword>
<dbReference type="GO" id="GO:0000978">
    <property type="term" value="F:RNA polymerase II cis-regulatory region sequence-specific DNA binding"/>
    <property type="evidence" value="ECO:0007669"/>
    <property type="project" value="TreeGrafter"/>
</dbReference>
<dbReference type="AlphaFoldDB" id="A0AAV5DZ43"/>
<gene>
    <name evidence="2" type="primary">gb02454</name>
    <name evidence="2" type="ORF">PR202_gb02454</name>
</gene>
<dbReference type="Proteomes" id="UP001054889">
    <property type="component" value="Unassembled WGS sequence"/>
</dbReference>
<dbReference type="GO" id="GO:0003700">
    <property type="term" value="F:DNA-binding transcription factor activity"/>
    <property type="evidence" value="ECO:0007669"/>
    <property type="project" value="TreeGrafter"/>
</dbReference>
<name>A0AAV5DZ43_ELECO</name>
<comment type="caution">
    <text evidence="2">The sequence shown here is derived from an EMBL/GenBank/DDBJ whole genome shotgun (WGS) entry which is preliminary data.</text>
</comment>
<dbReference type="GO" id="GO:0006357">
    <property type="term" value="P:regulation of transcription by RNA polymerase II"/>
    <property type="evidence" value="ECO:0007669"/>
    <property type="project" value="TreeGrafter"/>
</dbReference>
<evidence type="ECO:0000256" key="1">
    <source>
        <dbReference type="SAM" id="MobiDB-lite"/>
    </source>
</evidence>
<dbReference type="GO" id="GO:0005634">
    <property type="term" value="C:nucleus"/>
    <property type="evidence" value="ECO:0007669"/>
    <property type="project" value="TreeGrafter"/>
</dbReference>
<feature type="region of interest" description="Disordered" evidence="1">
    <location>
        <begin position="277"/>
        <end position="353"/>
    </location>
</feature>
<dbReference type="EMBL" id="BQKI01000072">
    <property type="protein sequence ID" value="GJN15533.1"/>
    <property type="molecule type" value="Genomic_DNA"/>
</dbReference>
<feature type="region of interest" description="Disordered" evidence="1">
    <location>
        <begin position="143"/>
        <end position="179"/>
    </location>
</feature>
<dbReference type="PANTHER" id="PTHR10015">
    <property type="entry name" value="HEAT SHOCK TRANSCRIPTION FACTOR"/>
    <property type="match status" value="1"/>
</dbReference>
<feature type="compositionally biased region" description="Basic and acidic residues" evidence="1">
    <location>
        <begin position="343"/>
        <end position="353"/>
    </location>
</feature>
<feature type="region of interest" description="Disordered" evidence="1">
    <location>
        <begin position="37"/>
        <end position="56"/>
    </location>
</feature>